<dbReference type="Proteomes" id="UP000545286">
    <property type="component" value="Unassembled WGS sequence"/>
</dbReference>
<dbReference type="InterPro" id="IPR010982">
    <property type="entry name" value="Lambda_DNA-bd_dom_sf"/>
</dbReference>
<dbReference type="EMBL" id="JACHWJ010000004">
    <property type="protein sequence ID" value="MBB2958594.1"/>
    <property type="molecule type" value="Genomic_DNA"/>
</dbReference>
<dbReference type="Gene3D" id="2.60.120.10">
    <property type="entry name" value="Jelly Rolls"/>
    <property type="match status" value="1"/>
</dbReference>
<dbReference type="Pfam" id="PF07883">
    <property type="entry name" value="Cupin_2"/>
    <property type="match status" value="1"/>
</dbReference>
<evidence type="ECO:0000256" key="1">
    <source>
        <dbReference type="ARBA" id="ARBA00023125"/>
    </source>
</evidence>
<accession>A0A7W4YFG8</accession>
<evidence type="ECO:0000259" key="3">
    <source>
        <dbReference type="PROSITE" id="PS50943"/>
    </source>
</evidence>
<organism evidence="4 5">
    <name type="scientific">Pseudoclavibacter helvolus</name>
    <dbReference type="NCBI Taxonomy" id="255205"/>
    <lineage>
        <taxon>Bacteria</taxon>
        <taxon>Bacillati</taxon>
        <taxon>Actinomycetota</taxon>
        <taxon>Actinomycetes</taxon>
        <taxon>Micrococcales</taxon>
        <taxon>Microbacteriaceae</taxon>
        <taxon>Pseudoclavibacter</taxon>
    </lineage>
</organism>
<dbReference type="InterPro" id="IPR011051">
    <property type="entry name" value="RmlC_Cupin_sf"/>
</dbReference>
<evidence type="ECO:0000313" key="4">
    <source>
        <dbReference type="EMBL" id="MBB2958594.1"/>
    </source>
</evidence>
<dbReference type="PROSITE" id="PS50943">
    <property type="entry name" value="HTH_CROC1"/>
    <property type="match status" value="1"/>
</dbReference>
<dbReference type="PANTHER" id="PTHR46797:SF1">
    <property type="entry name" value="METHYLPHOSPHONATE SYNTHASE"/>
    <property type="match status" value="1"/>
</dbReference>
<feature type="domain" description="HTH cro/C1-type" evidence="3">
    <location>
        <begin position="40"/>
        <end position="94"/>
    </location>
</feature>
<dbReference type="Gene3D" id="1.10.260.40">
    <property type="entry name" value="lambda repressor-like DNA-binding domains"/>
    <property type="match status" value="1"/>
</dbReference>
<dbReference type="CDD" id="cd00093">
    <property type="entry name" value="HTH_XRE"/>
    <property type="match status" value="1"/>
</dbReference>
<dbReference type="SMART" id="SM00530">
    <property type="entry name" value="HTH_XRE"/>
    <property type="match status" value="1"/>
</dbReference>
<reference evidence="4 5" key="1">
    <citation type="submission" date="2020-08" db="EMBL/GenBank/DDBJ databases">
        <title>Sequencing the genomes of 1000 actinobacteria strains.</title>
        <authorList>
            <person name="Klenk H.-P."/>
        </authorList>
    </citation>
    <scope>NUCLEOTIDE SEQUENCE [LARGE SCALE GENOMIC DNA]</scope>
    <source>
        <strain evidence="4 5">DSM 20419</strain>
    </source>
</reference>
<keyword evidence="1" id="KW-0238">DNA-binding</keyword>
<dbReference type="GO" id="GO:0003700">
    <property type="term" value="F:DNA-binding transcription factor activity"/>
    <property type="evidence" value="ECO:0007669"/>
    <property type="project" value="TreeGrafter"/>
</dbReference>
<dbReference type="AlphaFoldDB" id="A0A7W4YFG8"/>
<feature type="compositionally biased region" description="Basic and acidic residues" evidence="2">
    <location>
        <begin position="1"/>
        <end position="13"/>
    </location>
</feature>
<dbReference type="InterPro" id="IPR001387">
    <property type="entry name" value="Cro/C1-type_HTH"/>
</dbReference>
<dbReference type="PANTHER" id="PTHR46797">
    <property type="entry name" value="HTH-TYPE TRANSCRIPTIONAL REGULATOR"/>
    <property type="match status" value="1"/>
</dbReference>
<proteinExistence type="predicted"/>
<dbReference type="InterPro" id="IPR013096">
    <property type="entry name" value="Cupin_2"/>
</dbReference>
<dbReference type="InterPro" id="IPR014710">
    <property type="entry name" value="RmlC-like_jellyroll"/>
</dbReference>
<dbReference type="Pfam" id="PF01381">
    <property type="entry name" value="HTH_3"/>
    <property type="match status" value="1"/>
</dbReference>
<evidence type="ECO:0000256" key="2">
    <source>
        <dbReference type="SAM" id="MobiDB-lite"/>
    </source>
</evidence>
<dbReference type="GO" id="GO:0005829">
    <property type="term" value="C:cytosol"/>
    <property type="evidence" value="ECO:0007669"/>
    <property type="project" value="TreeGrafter"/>
</dbReference>
<comment type="caution">
    <text evidence="4">The sequence shown here is derived from an EMBL/GenBank/DDBJ whole genome shotgun (WGS) entry which is preliminary data.</text>
</comment>
<dbReference type="RefSeq" id="WP_183625770.1">
    <property type="nucleotide sequence ID" value="NZ_JACHWJ010000004.1"/>
</dbReference>
<evidence type="ECO:0000313" key="5">
    <source>
        <dbReference type="Proteomes" id="UP000545286"/>
    </source>
</evidence>
<dbReference type="InterPro" id="IPR050807">
    <property type="entry name" value="TransReg_Diox_bact_type"/>
</dbReference>
<keyword evidence="5" id="KW-1185">Reference proteome</keyword>
<sequence>MTDARHTNQEHGHGHPAGPDVTEDQTVGITEALSRVAPRLREIRQARGMTLSEVANETNLSVSTLSRLESGGRRPSLDVLLPLARCYRVPLDDLVGAPSTGDPRIHPKPVKRGDRVYLALSRATDGMQAFKVLVAPQKPADREKPVTLRVHEGTEWCYVLAGRLRLQLDDEVTILQPGEAAEFDTTRPHSMTNDGETTLEILSLFSRQAERSHIHETD</sequence>
<name>A0A7W4YFG8_9MICO</name>
<protein>
    <submittedName>
        <fullName evidence="4">Transcriptional regulator with XRE-family HTH domain</fullName>
    </submittedName>
</protein>
<dbReference type="SUPFAM" id="SSF47413">
    <property type="entry name" value="lambda repressor-like DNA-binding domains"/>
    <property type="match status" value="1"/>
</dbReference>
<dbReference type="CDD" id="cd02209">
    <property type="entry name" value="cupin_XRE_C"/>
    <property type="match status" value="1"/>
</dbReference>
<feature type="region of interest" description="Disordered" evidence="2">
    <location>
        <begin position="1"/>
        <end position="25"/>
    </location>
</feature>
<gene>
    <name evidence="4" type="ORF">FHX72_002740</name>
</gene>
<dbReference type="GO" id="GO:0003677">
    <property type="term" value="F:DNA binding"/>
    <property type="evidence" value="ECO:0007669"/>
    <property type="project" value="UniProtKB-KW"/>
</dbReference>
<dbReference type="SUPFAM" id="SSF51182">
    <property type="entry name" value="RmlC-like cupins"/>
    <property type="match status" value="1"/>
</dbReference>